<dbReference type="GO" id="GO:0000729">
    <property type="term" value="P:DNA double-strand break processing"/>
    <property type="evidence" value="ECO:0007669"/>
    <property type="project" value="TreeGrafter"/>
</dbReference>
<evidence type="ECO:0000313" key="2">
    <source>
        <dbReference type="EMBL" id="VUZ48462.1"/>
    </source>
</evidence>
<dbReference type="GO" id="GO:0042800">
    <property type="term" value="F:histone H3K4 methyltransferase activity"/>
    <property type="evidence" value="ECO:0007669"/>
    <property type="project" value="TreeGrafter"/>
</dbReference>
<dbReference type="GO" id="GO:0046975">
    <property type="term" value="F:histone H3K36 methyltransferase activity"/>
    <property type="evidence" value="ECO:0007669"/>
    <property type="project" value="TreeGrafter"/>
</dbReference>
<dbReference type="PANTHER" id="PTHR46060:SF2">
    <property type="entry name" value="HISTONE-LYSINE N-METHYLTRANSFERASE SETMAR"/>
    <property type="match status" value="1"/>
</dbReference>
<dbReference type="PANTHER" id="PTHR46060">
    <property type="entry name" value="MARINER MOS1 TRANSPOSASE-LIKE PROTEIN"/>
    <property type="match status" value="1"/>
</dbReference>
<dbReference type="Proteomes" id="UP000321570">
    <property type="component" value="Unassembled WGS sequence"/>
</dbReference>
<feature type="non-terminal residue" evidence="2">
    <location>
        <position position="1"/>
    </location>
</feature>
<dbReference type="GO" id="GO:0031297">
    <property type="term" value="P:replication fork processing"/>
    <property type="evidence" value="ECO:0007669"/>
    <property type="project" value="TreeGrafter"/>
</dbReference>
<feature type="region of interest" description="Disordered" evidence="1">
    <location>
        <begin position="133"/>
        <end position="152"/>
    </location>
</feature>
<dbReference type="GO" id="GO:0000793">
    <property type="term" value="C:condensed chromosome"/>
    <property type="evidence" value="ECO:0007669"/>
    <property type="project" value="TreeGrafter"/>
</dbReference>
<dbReference type="EMBL" id="CABIJS010000295">
    <property type="protein sequence ID" value="VUZ48462.1"/>
    <property type="molecule type" value="Genomic_DNA"/>
</dbReference>
<dbReference type="InterPro" id="IPR052709">
    <property type="entry name" value="Transposase-MT_Hybrid"/>
</dbReference>
<evidence type="ECO:0008006" key="4">
    <source>
        <dbReference type="Google" id="ProtNLM"/>
    </source>
</evidence>
<protein>
    <recommendedName>
        <fullName evidence="4">Mos1 transposase HTH domain-containing protein</fullName>
    </recommendedName>
</protein>
<sequence length="174" mass="19630">WKTGSTLNLLGSNVWNNSRANDCAGFQSFKLDESYMHQSQTLMDPVSNTYGSDVVNEKTCRRWFSAGGFKKDDFSLEDESRAGTQAQKLNSEQLQVAIDENPTCITRELSKTFSASRHMTIHREMKIDLAGKVPKAGKCSPPPPPQDLPEMNKQQRVTCCVSLPSHEPNFWRLF</sequence>
<proteinExistence type="predicted"/>
<dbReference type="GO" id="GO:0000014">
    <property type="term" value="F:single-stranded DNA endodeoxyribonuclease activity"/>
    <property type="evidence" value="ECO:0007669"/>
    <property type="project" value="TreeGrafter"/>
</dbReference>
<accession>A0A564YMG5</accession>
<evidence type="ECO:0000313" key="3">
    <source>
        <dbReference type="Proteomes" id="UP000321570"/>
    </source>
</evidence>
<dbReference type="GO" id="GO:0035861">
    <property type="term" value="C:site of double-strand break"/>
    <property type="evidence" value="ECO:0007669"/>
    <property type="project" value="TreeGrafter"/>
</dbReference>
<dbReference type="AlphaFoldDB" id="A0A564YMG5"/>
<keyword evidence="3" id="KW-1185">Reference proteome</keyword>
<dbReference type="GO" id="GO:0044547">
    <property type="term" value="F:DNA topoisomerase binding"/>
    <property type="evidence" value="ECO:0007669"/>
    <property type="project" value="TreeGrafter"/>
</dbReference>
<organism evidence="2 3">
    <name type="scientific">Hymenolepis diminuta</name>
    <name type="common">Rat tapeworm</name>
    <dbReference type="NCBI Taxonomy" id="6216"/>
    <lineage>
        <taxon>Eukaryota</taxon>
        <taxon>Metazoa</taxon>
        <taxon>Spiralia</taxon>
        <taxon>Lophotrochozoa</taxon>
        <taxon>Platyhelminthes</taxon>
        <taxon>Cestoda</taxon>
        <taxon>Eucestoda</taxon>
        <taxon>Cyclophyllidea</taxon>
        <taxon>Hymenolepididae</taxon>
        <taxon>Hymenolepis</taxon>
    </lineage>
</organism>
<dbReference type="GO" id="GO:0003697">
    <property type="term" value="F:single-stranded DNA binding"/>
    <property type="evidence" value="ECO:0007669"/>
    <property type="project" value="TreeGrafter"/>
</dbReference>
<reference evidence="2 3" key="1">
    <citation type="submission" date="2019-07" db="EMBL/GenBank/DDBJ databases">
        <authorList>
            <person name="Jastrzebski P J."/>
            <person name="Paukszto L."/>
            <person name="Jastrzebski P J."/>
        </authorList>
    </citation>
    <scope>NUCLEOTIDE SEQUENCE [LARGE SCALE GENOMIC DNA]</scope>
    <source>
        <strain evidence="2 3">WMS-il1</strain>
    </source>
</reference>
<dbReference type="GO" id="GO:0006303">
    <property type="term" value="P:double-strand break repair via nonhomologous end joining"/>
    <property type="evidence" value="ECO:0007669"/>
    <property type="project" value="TreeGrafter"/>
</dbReference>
<dbReference type="GO" id="GO:0005634">
    <property type="term" value="C:nucleus"/>
    <property type="evidence" value="ECO:0007669"/>
    <property type="project" value="TreeGrafter"/>
</dbReference>
<gene>
    <name evidence="2" type="ORF">WMSIL1_LOCUS7799</name>
</gene>
<name>A0A564YMG5_HYMDI</name>
<dbReference type="GO" id="GO:0003690">
    <property type="term" value="F:double-stranded DNA binding"/>
    <property type="evidence" value="ECO:0007669"/>
    <property type="project" value="TreeGrafter"/>
</dbReference>
<evidence type="ECO:0000256" key="1">
    <source>
        <dbReference type="SAM" id="MobiDB-lite"/>
    </source>
</evidence>
<dbReference type="GO" id="GO:0015074">
    <property type="term" value="P:DNA integration"/>
    <property type="evidence" value="ECO:0007669"/>
    <property type="project" value="TreeGrafter"/>
</dbReference>
<dbReference type="GO" id="GO:0044774">
    <property type="term" value="P:mitotic DNA integrity checkpoint signaling"/>
    <property type="evidence" value="ECO:0007669"/>
    <property type="project" value="TreeGrafter"/>
</dbReference>